<dbReference type="EMBL" id="JAADJF010000326">
    <property type="protein sequence ID" value="KAF4423805.1"/>
    <property type="molecule type" value="Genomic_DNA"/>
</dbReference>
<dbReference type="InterPro" id="IPR019182">
    <property type="entry name" value="Cytochrome_b-c1_su10_fun"/>
</dbReference>
<dbReference type="GO" id="GO:0106073">
    <property type="term" value="F:dolichyl pyrophosphate Glc2Man9GlcNAc2 alpha-1,2-glucosyltransferase activity"/>
    <property type="evidence" value="ECO:0007669"/>
    <property type="project" value="UniProtKB-EC"/>
</dbReference>
<evidence type="ECO:0000256" key="5">
    <source>
        <dbReference type="ARBA" id="ARBA00018512"/>
    </source>
</evidence>
<feature type="transmembrane region" description="Helical" evidence="16">
    <location>
        <begin position="72"/>
        <end position="90"/>
    </location>
</feature>
<feature type="transmembrane region" description="Helical" evidence="16">
    <location>
        <begin position="153"/>
        <end position="174"/>
    </location>
</feature>
<gene>
    <name evidence="17" type="ORF">FACUT_10416</name>
</gene>
<evidence type="ECO:0000256" key="6">
    <source>
        <dbReference type="ARBA" id="ARBA00022676"/>
    </source>
</evidence>
<comment type="similarity">
    <text evidence="3">Belongs to the ALG10 glucosyltransferase family.</text>
</comment>
<comment type="function">
    <text evidence="13">Dol-P-Glc:Glc(2)Man(9)GlcNAc(2)-PP-Dol alpha-1,2-glucosyltransferase that operates in the biosynthetic pathway of dolichol-linked oligosaccharides, the glycan precursors employed in protein asparagine (N)-glycosylation. The assembly of dolichol-linked oligosaccharides begins on the cytosolic side of the endoplasmic reticulum membrane and finishes in its lumen. The sequential addition of sugars to dolichol pyrophosphate produces dolichol-linked oligosaccharides containing fourteen sugars, including two GlcNAcs, nine mannoses and three glucoses. Once assembled, the oligosaccharide is transferred from the lipid to nascent proteins by oligosaccharyltransferases. In the lumen of the endoplasmic reticulum, adds the third and last glucose residue from dolichyl phosphate glucose (Dol-P-Glc) onto the lipid-linked oligosaccharide intermediate Glc(2)Man(9)GlcNAc(2)-PP-Dol to produce Glc(3)Man(9)GlcNAc(2)-PP-Dol.</text>
</comment>
<dbReference type="GO" id="GO:0005739">
    <property type="term" value="C:mitochondrion"/>
    <property type="evidence" value="ECO:0007669"/>
    <property type="project" value="GOC"/>
</dbReference>
<keyword evidence="9" id="KW-0256">Endoplasmic reticulum</keyword>
<feature type="transmembrane region" description="Helical" evidence="16">
    <location>
        <begin position="326"/>
        <end position="344"/>
    </location>
</feature>
<evidence type="ECO:0000256" key="2">
    <source>
        <dbReference type="ARBA" id="ARBA00004922"/>
    </source>
</evidence>
<evidence type="ECO:0000256" key="12">
    <source>
        <dbReference type="ARBA" id="ARBA00032069"/>
    </source>
</evidence>
<dbReference type="UniPathway" id="UPA00378"/>
<evidence type="ECO:0000256" key="3">
    <source>
        <dbReference type="ARBA" id="ARBA00010600"/>
    </source>
</evidence>
<proteinExistence type="inferred from homology"/>
<sequence>MVSYTPIRMSEFKSNYGPKHVIPVYDHRTSNSKRTVKAQANCDSRNSTQGYHPQPNVAGITPQAAFRIGSRLAMYGAPAAVAVLLFANGIPRVQRDVLQKIPFLGNYFRKEIHPADNMEISQGYKTTAAFVVALPLFVWRFKNSSSPNARLEGLFFYFLSVASVSWLYVVSALVPEPYLDEVFHIPQAQKYCQGRFQEWDDKITTPPGLYLLSLITPGVVRPSSSVGEYFCDVKSLRATNVVVLVILAILVLKCRREIEARLYEAHTSTRLRNTSQYAVHTALNVALFPLLFFFSGLYYTDVASTAAVLVAYLNHLKRIGRDRSSALNDLTTILLGIVTLFFRQTNVFWVVVYMGGLEAVHAVKTLRPEQVDQPVVLTLFGQIKHFAWRYSLGDVHDPPLHMMWPDDMLFCVLSLGIAAICNPVRIIKQIWPYVAVLISFGGFVAWNGGVVLGKYSLCIVSSLWLTTTQGDKSNHVATIHLPQMLYIWPFFAFFSLPLLVPYALPIINIVSRILSHPGSPTPTSKPAAETQTSAEPSSFSFSKSRRSGSSKESSATGSSDRKYPRLSKPLEIASFIFGVKLILWPLYLLATIVLSLAIVRYNTIIHPFTLADNRHYMFYIFRYTIRRAAWIRYALVVPYTFSRWMAWGTIAGCSRFFTIPTRACSVYGSGTENPPFLSHPMVTNVGFSPRQTHAAFPAEITENSQDTSKDQELSKALEDDPLLASIIPASTSTGLIFLLATTLSLMTAPLVEPRYFIIPWVMWRLLVPAWRLHDHGYHGDITSRLSNHPKTRPLFQFFQHYDLRLIIETFWFIAINVATGYIFLTKPYIWKAEDGTVLDDGRLQRFMW</sequence>
<evidence type="ECO:0000256" key="11">
    <source>
        <dbReference type="ARBA" id="ARBA00023136"/>
    </source>
</evidence>
<reference evidence="17 18" key="1">
    <citation type="submission" date="2020-01" db="EMBL/GenBank/DDBJ databases">
        <title>Identification and distribution of gene clusters putatively required for synthesis of sphingolipid metabolism inhibitors in phylogenetically diverse species of the filamentous fungus Fusarium.</title>
        <authorList>
            <person name="Kim H.-S."/>
            <person name="Busman M."/>
            <person name="Brown D.W."/>
            <person name="Divon H."/>
            <person name="Uhlig S."/>
            <person name="Proctor R.H."/>
        </authorList>
    </citation>
    <scope>NUCLEOTIDE SEQUENCE [LARGE SCALE GENOMIC DNA]</scope>
    <source>
        <strain evidence="17 18">NRRL 13308</strain>
    </source>
</reference>
<dbReference type="PANTHER" id="PTHR12989">
    <property type="entry name" value="ALPHA-1,2-GLUCOSYLTRANSFERASE ALG10"/>
    <property type="match status" value="1"/>
</dbReference>
<protein>
    <recommendedName>
        <fullName evidence="5">Dol-P-Glc:Glc(2)Man(9)GlcNAc(2)-PP-Dol alpha-1,2-glucosyltransferase</fullName>
        <ecNumber evidence="4">2.4.1.256</ecNumber>
    </recommendedName>
    <alternativeName>
        <fullName evidence="12">Asparagine-linked glycosylation protein 10</fullName>
    </alternativeName>
</protein>
<comment type="subcellular location">
    <subcellularLocation>
        <location evidence="1">Endoplasmic reticulum membrane</location>
        <topology evidence="1">Multi-pass membrane protein</topology>
    </subcellularLocation>
</comment>
<evidence type="ECO:0000256" key="13">
    <source>
        <dbReference type="ARBA" id="ARBA00044727"/>
    </source>
</evidence>
<comment type="pathway">
    <text evidence="2">Protein modification; protein glycosylation.</text>
</comment>
<evidence type="ECO:0000256" key="15">
    <source>
        <dbReference type="SAM" id="MobiDB-lite"/>
    </source>
</evidence>
<evidence type="ECO:0000256" key="10">
    <source>
        <dbReference type="ARBA" id="ARBA00022989"/>
    </source>
</evidence>
<evidence type="ECO:0000313" key="17">
    <source>
        <dbReference type="EMBL" id="KAF4423805.1"/>
    </source>
</evidence>
<evidence type="ECO:0000256" key="9">
    <source>
        <dbReference type="ARBA" id="ARBA00022824"/>
    </source>
</evidence>
<feature type="transmembrane region" description="Helical" evidence="16">
    <location>
        <begin position="275"/>
        <end position="292"/>
    </location>
</feature>
<feature type="transmembrane region" description="Helical" evidence="16">
    <location>
        <begin position="433"/>
        <end position="465"/>
    </location>
</feature>
<organism evidence="17 18">
    <name type="scientific">Fusarium acutatum</name>
    <dbReference type="NCBI Taxonomy" id="78861"/>
    <lineage>
        <taxon>Eukaryota</taxon>
        <taxon>Fungi</taxon>
        <taxon>Dikarya</taxon>
        <taxon>Ascomycota</taxon>
        <taxon>Pezizomycotina</taxon>
        <taxon>Sordariomycetes</taxon>
        <taxon>Hypocreomycetidae</taxon>
        <taxon>Hypocreales</taxon>
        <taxon>Nectriaceae</taxon>
        <taxon>Fusarium</taxon>
        <taxon>Fusarium fujikuroi species complex</taxon>
    </lineage>
</organism>
<dbReference type="Proteomes" id="UP000536711">
    <property type="component" value="Unassembled WGS sequence"/>
</dbReference>
<feature type="region of interest" description="Disordered" evidence="15">
    <location>
        <begin position="520"/>
        <end position="563"/>
    </location>
</feature>
<accession>A0A8H4NLP6</accession>
<feature type="transmembrane region" description="Helical" evidence="16">
    <location>
        <begin position="572"/>
        <end position="599"/>
    </location>
</feature>
<feature type="transmembrane region" description="Helical" evidence="16">
    <location>
        <begin position="803"/>
        <end position="824"/>
    </location>
</feature>
<evidence type="ECO:0000256" key="8">
    <source>
        <dbReference type="ARBA" id="ARBA00022692"/>
    </source>
</evidence>
<keyword evidence="10 16" id="KW-1133">Transmembrane helix</keyword>
<dbReference type="OrthoDB" id="4769at2759"/>
<evidence type="ECO:0000256" key="1">
    <source>
        <dbReference type="ARBA" id="ARBA00004477"/>
    </source>
</evidence>
<comment type="catalytic activity">
    <reaction evidence="14">
        <text>an alpha-D-Glc-(1-&gt;3)-alpha-D-Glc-(1-&gt;3)-alpha-D-Man-(1-&gt;2)-alpha-D-Man-(1-&gt;2)-alpha-D-Man-(1-&gt;3)-[alpha-D-Man-(1-&gt;2)-alpha-D-Man-(1-&gt;3)-[alpha-D-Man-(1-&gt;2)-alpha-D-Man-(1-&gt;6)]-alpha-D-Man-(1-&gt;6)]-beta-D-Man-(1-&gt;4)-beta-D-GlcNAc-(1-&gt;4)-alpha-D-GlcNAc-diphospho-di-trans,poly-cis-dolichol + a di-trans,poly-cis-dolichyl beta-D-glucosyl phosphate = a alpha-D-Glc-(1-&gt;2)-alpha-D-Glc-(1-&gt;3)-alpha-D-Glc-(1-&gt;3)-alpha-D-Man-(1-&gt;2)-alpha-D-Man-(1-&gt;2)-alpha-D-Man-(1-&gt;3)-[alpha-D-Man-(1-&gt;2)-alpha-D-Man-(1-&gt;3)-[alpha-D-Man-(1-&gt;2)-alpha-D-Man-(1-&gt;6)]-alpha-D-Man-(1-&gt;6)]-beta-D-Man-(1-&gt;4)-beta-D-GlcNAc-(1-&gt;4)-alpha-D-GlcNAc-diphospho-di-trans,poly-cis-dolichol + a di-trans,poly-cis-dolichyl phosphate + H(+)</text>
        <dbReference type="Rhea" id="RHEA:29543"/>
        <dbReference type="Rhea" id="RHEA-COMP:19498"/>
        <dbReference type="Rhea" id="RHEA-COMP:19502"/>
        <dbReference type="Rhea" id="RHEA-COMP:19512"/>
        <dbReference type="Rhea" id="RHEA-COMP:19522"/>
        <dbReference type="ChEBI" id="CHEBI:15378"/>
        <dbReference type="ChEBI" id="CHEBI:57525"/>
        <dbReference type="ChEBI" id="CHEBI:57683"/>
        <dbReference type="ChEBI" id="CHEBI:132522"/>
        <dbReference type="ChEBI" id="CHEBI:132523"/>
        <dbReference type="EC" id="2.4.1.256"/>
    </reaction>
    <physiologicalReaction direction="left-to-right" evidence="14">
        <dbReference type="Rhea" id="RHEA:29544"/>
    </physiologicalReaction>
</comment>
<dbReference type="GO" id="GO:0006122">
    <property type="term" value="P:mitochondrial electron transport, ubiquinol to cytochrome c"/>
    <property type="evidence" value="ECO:0007669"/>
    <property type="project" value="InterPro"/>
</dbReference>
<feature type="transmembrane region" description="Helical" evidence="16">
    <location>
        <begin position="485"/>
        <end position="504"/>
    </location>
</feature>
<evidence type="ECO:0000256" key="7">
    <source>
        <dbReference type="ARBA" id="ARBA00022679"/>
    </source>
</evidence>
<keyword evidence="7 17" id="KW-0808">Transferase</keyword>
<dbReference type="EC" id="2.4.1.256" evidence="4"/>
<dbReference type="GO" id="GO:0006488">
    <property type="term" value="P:dolichol-linked oligosaccharide biosynthetic process"/>
    <property type="evidence" value="ECO:0007669"/>
    <property type="project" value="InterPro"/>
</dbReference>
<feature type="transmembrane region" description="Helical" evidence="16">
    <location>
        <begin position="123"/>
        <end position="141"/>
    </location>
</feature>
<feature type="compositionally biased region" description="Low complexity" evidence="15">
    <location>
        <begin position="532"/>
        <end position="542"/>
    </location>
</feature>
<feature type="transmembrane region" description="Helical" evidence="16">
    <location>
        <begin position="402"/>
        <end position="421"/>
    </location>
</feature>
<comment type="caution">
    <text evidence="17">The sequence shown here is derived from an EMBL/GenBank/DDBJ whole genome shotgun (WGS) entry which is preliminary data.</text>
</comment>
<dbReference type="InterPro" id="IPR016900">
    <property type="entry name" value="Alg10"/>
</dbReference>
<dbReference type="Pfam" id="PF04922">
    <property type="entry name" value="DIE2_ALG10"/>
    <property type="match status" value="1"/>
</dbReference>
<name>A0A8H4NLP6_9HYPO</name>
<evidence type="ECO:0000256" key="14">
    <source>
        <dbReference type="ARBA" id="ARBA00048064"/>
    </source>
</evidence>
<feature type="transmembrane region" description="Helical" evidence="16">
    <location>
        <begin position="235"/>
        <end position="254"/>
    </location>
</feature>
<evidence type="ECO:0000313" key="18">
    <source>
        <dbReference type="Proteomes" id="UP000536711"/>
    </source>
</evidence>
<dbReference type="Pfam" id="PF09796">
    <property type="entry name" value="QCR10"/>
    <property type="match status" value="1"/>
</dbReference>
<evidence type="ECO:0000256" key="16">
    <source>
        <dbReference type="SAM" id="Phobius"/>
    </source>
</evidence>
<evidence type="ECO:0000256" key="4">
    <source>
        <dbReference type="ARBA" id="ARBA00011967"/>
    </source>
</evidence>
<keyword evidence="11 16" id="KW-0472">Membrane</keyword>
<dbReference type="PANTHER" id="PTHR12989:SF10">
    <property type="entry name" value="DOL-P-GLC:GLC(2)MAN(9)GLCNAC(2)-PP-DOL ALPHA-1,2-GLUCOSYLTRANSFERASE-RELATED"/>
    <property type="match status" value="1"/>
</dbReference>
<keyword evidence="6" id="KW-0328">Glycosyltransferase</keyword>
<keyword evidence="8 16" id="KW-0812">Transmembrane</keyword>
<dbReference type="AlphaFoldDB" id="A0A8H4NLP6"/>
<dbReference type="GO" id="GO:0005789">
    <property type="term" value="C:endoplasmic reticulum membrane"/>
    <property type="evidence" value="ECO:0007669"/>
    <property type="project" value="UniProtKB-SubCell"/>
</dbReference>
<keyword evidence="18" id="KW-1185">Reference proteome</keyword>